<comment type="similarity">
    <text evidence="5">Belongs to the SPT3 family.</text>
</comment>
<dbReference type="PANTHER" id="PTHR11380:SF16">
    <property type="entry name" value="TRANSCRIPTION INITIATION PROTEIN SPT3 HOMOLOG"/>
    <property type="match status" value="1"/>
</dbReference>
<dbReference type="EMBL" id="BTGC01000003">
    <property type="protein sequence ID" value="GMM50332.1"/>
    <property type="molecule type" value="Genomic_DNA"/>
</dbReference>
<evidence type="ECO:0000256" key="3">
    <source>
        <dbReference type="ARBA" id="ARBA00023163"/>
    </source>
</evidence>
<protein>
    <submittedName>
        <fullName evidence="7">Transcriptional regulator</fullName>
    </submittedName>
</protein>
<dbReference type="SUPFAM" id="SSF47113">
    <property type="entry name" value="Histone-fold"/>
    <property type="match status" value="1"/>
</dbReference>
<comment type="subcellular location">
    <subcellularLocation>
        <location evidence="1">Nucleus</location>
    </subcellularLocation>
</comment>
<evidence type="ECO:0000256" key="1">
    <source>
        <dbReference type="ARBA" id="ARBA00004123"/>
    </source>
</evidence>
<dbReference type="GO" id="GO:0003712">
    <property type="term" value="F:transcription coregulator activity"/>
    <property type="evidence" value="ECO:0007669"/>
    <property type="project" value="TreeGrafter"/>
</dbReference>
<dbReference type="Pfam" id="PF02269">
    <property type="entry name" value="TFIID-18kDa"/>
    <property type="match status" value="1"/>
</dbReference>
<evidence type="ECO:0000256" key="6">
    <source>
        <dbReference type="SAM" id="MobiDB-lite"/>
    </source>
</evidence>
<evidence type="ECO:0000256" key="2">
    <source>
        <dbReference type="ARBA" id="ARBA00023015"/>
    </source>
</evidence>
<sequence length="327" mass="36685">MMFVSGSTSDPPLQTIIVVEDIVRAQVVQLINRGTALARQRGARYISVEDIMFLIRHDVAKVNRLSTYLTWKDVRKNARDQDSGAPGTADGNDIVDDPSASLADKKSAKPRRMGLPWKAQNMFPIPMSSSVVPRGSSGDQQADPDAGDDTMEVGEADVDGEADGDNFDESDIEDSEAQQIMSERLRNADLRTQNMTRDEYVHWSECRQASFTFRKVKRFREWCGLSAITDSRLQDDIMDVLGFLTFEIVANLTAEALKIKEKWESGTKRTTKNRPQTGTLFKLPSMDETPLLPAHIAAAYQQFEKPSTKQRALKKCGGRMRYNVKMI</sequence>
<evidence type="ECO:0000256" key="5">
    <source>
        <dbReference type="ARBA" id="ARBA00061274"/>
    </source>
</evidence>
<accession>A0AAV5RH58</accession>
<evidence type="ECO:0000313" key="7">
    <source>
        <dbReference type="EMBL" id="GMM50332.1"/>
    </source>
</evidence>
<evidence type="ECO:0000256" key="4">
    <source>
        <dbReference type="ARBA" id="ARBA00023242"/>
    </source>
</evidence>
<dbReference type="AlphaFoldDB" id="A0AAV5RH58"/>
<dbReference type="CDD" id="cd22926">
    <property type="entry name" value="HFD_SPT3"/>
    <property type="match status" value="1"/>
</dbReference>
<gene>
    <name evidence="7" type="ORF">DASB73_012900</name>
</gene>
<evidence type="ECO:0000313" key="8">
    <source>
        <dbReference type="Proteomes" id="UP001362899"/>
    </source>
</evidence>
<comment type="caution">
    <text evidence="7">The sequence shown here is derived from an EMBL/GenBank/DDBJ whole genome shotgun (WGS) entry which is preliminary data.</text>
</comment>
<proteinExistence type="inferred from homology"/>
<dbReference type="PANTHER" id="PTHR11380">
    <property type="entry name" value="TRANSCRIPTION INITIATION FACTOR TFIID/SUPT3-RELATED"/>
    <property type="match status" value="1"/>
</dbReference>
<dbReference type="GO" id="GO:0046982">
    <property type="term" value="F:protein heterodimerization activity"/>
    <property type="evidence" value="ECO:0007669"/>
    <property type="project" value="InterPro"/>
</dbReference>
<keyword evidence="3" id="KW-0804">Transcription</keyword>
<dbReference type="GO" id="GO:0000124">
    <property type="term" value="C:SAGA complex"/>
    <property type="evidence" value="ECO:0007669"/>
    <property type="project" value="TreeGrafter"/>
</dbReference>
<dbReference type="InterPro" id="IPR009072">
    <property type="entry name" value="Histone-fold"/>
</dbReference>
<organism evidence="7 8">
    <name type="scientific">Starmerella bacillaris</name>
    <name type="common">Yeast</name>
    <name type="synonym">Candida zemplinina</name>
    <dbReference type="NCBI Taxonomy" id="1247836"/>
    <lineage>
        <taxon>Eukaryota</taxon>
        <taxon>Fungi</taxon>
        <taxon>Dikarya</taxon>
        <taxon>Ascomycota</taxon>
        <taxon>Saccharomycotina</taxon>
        <taxon>Dipodascomycetes</taxon>
        <taxon>Dipodascales</taxon>
        <taxon>Trichomonascaceae</taxon>
        <taxon>Starmerella</taxon>
    </lineage>
</organism>
<keyword evidence="8" id="KW-1185">Reference proteome</keyword>
<dbReference type="InterPro" id="IPR003195">
    <property type="entry name" value="TFIID_TAF13"/>
</dbReference>
<dbReference type="GO" id="GO:0006366">
    <property type="term" value="P:transcription by RNA polymerase II"/>
    <property type="evidence" value="ECO:0007669"/>
    <property type="project" value="InterPro"/>
</dbReference>
<reference evidence="7 8" key="1">
    <citation type="journal article" date="2023" name="Elife">
        <title>Identification of key yeast species and microbe-microbe interactions impacting larval growth of Drosophila in the wild.</title>
        <authorList>
            <person name="Mure A."/>
            <person name="Sugiura Y."/>
            <person name="Maeda R."/>
            <person name="Honda K."/>
            <person name="Sakurai N."/>
            <person name="Takahashi Y."/>
            <person name="Watada M."/>
            <person name="Katoh T."/>
            <person name="Gotoh A."/>
            <person name="Gotoh Y."/>
            <person name="Taniguchi I."/>
            <person name="Nakamura K."/>
            <person name="Hayashi T."/>
            <person name="Katayama T."/>
            <person name="Uemura T."/>
            <person name="Hattori Y."/>
        </authorList>
    </citation>
    <scope>NUCLEOTIDE SEQUENCE [LARGE SCALE GENOMIC DNA]</scope>
    <source>
        <strain evidence="7 8">SB-73</strain>
    </source>
</reference>
<dbReference type="GO" id="GO:0005634">
    <property type="term" value="C:nucleus"/>
    <property type="evidence" value="ECO:0007669"/>
    <property type="project" value="UniProtKB-SubCell"/>
</dbReference>
<feature type="region of interest" description="Disordered" evidence="6">
    <location>
        <begin position="78"/>
        <end position="175"/>
    </location>
</feature>
<name>A0AAV5RH58_STABA</name>
<keyword evidence="2" id="KW-0805">Transcription regulation</keyword>
<dbReference type="Proteomes" id="UP001362899">
    <property type="component" value="Unassembled WGS sequence"/>
</dbReference>
<keyword evidence="4" id="KW-0539">Nucleus</keyword>
<feature type="compositionally biased region" description="Acidic residues" evidence="6">
    <location>
        <begin position="145"/>
        <end position="175"/>
    </location>
</feature>